<reference evidence="2" key="1">
    <citation type="submission" date="2020-05" db="EMBL/GenBank/DDBJ databases">
        <authorList>
            <person name="Chiriac C."/>
            <person name="Salcher M."/>
            <person name="Ghai R."/>
            <person name="Kavagutti S V."/>
        </authorList>
    </citation>
    <scope>NUCLEOTIDE SEQUENCE</scope>
</reference>
<dbReference type="CDD" id="cd00761">
    <property type="entry name" value="Glyco_tranf_GTA_type"/>
    <property type="match status" value="1"/>
</dbReference>
<dbReference type="PANTHER" id="PTHR43685">
    <property type="entry name" value="GLYCOSYLTRANSFERASE"/>
    <property type="match status" value="1"/>
</dbReference>
<name>A0A6J7ANM1_9ZZZZ</name>
<dbReference type="Gene3D" id="3.90.550.10">
    <property type="entry name" value="Spore Coat Polysaccharide Biosynthesis Protein SpsA, Chain A"/>
    <property type="match status" value="1"/>
</dbReference>
<protein>
    <submittedName>
        <fullName evidence="2">Unannotated protein</fullName>
    </submittedName>
</protein>
<accession>A0A6J7ANM1</accession>
<evidence type="ECO:0000259" key="1">
    <source>
        <dbReference type="Pfam" id="PF00535"/>
    </source>
</evidence>
<sequence length="285" mass="30702">MEPLVSVVVPVFNGLPHLVDLTASILAQTHTNLEIVFSEGGSSDQSPEFLAALTDPRVQILNMPKGTTAAQNWTAATRAATGDFIKLICQDDLLNADAIEKQLADLVHNPSAVMAIAQRDIIDANGKVLYANRGLAGLKKTLLPGAEVIRTAYVTGTNVIGEPLAVLFRTDTLLAAMPWDDSNPLMLDLSTYAKIAQTGDVVTRHESVGAFRVSGSSWSTRLAKLQLEQTKRWQHAYATTASPAPSQVERTRAAFGRHLQTGLRRAAYATLRARGSFRTGLDSPT</sequence>
<organism evidence="2">
    <name type="scientific">freshwater metagenome</name>
    <dbReference type="NCBI Taxonomy" id="449393"/>
    <lineage>
        <taxon>unclassified sequences</taxon>
        <taxon>metagenomes</taxon>
        <taxon>ecological metagenomes</taxon>
    </lineage>
</organism>
<dbReference type="PANTHER" id="PTHR43685:SF11">
    <property type="entry name" value="GLYCOSYLTRANSFERASE TAGX-RELATED"/>
    <property type="match status" value="1"/>
</dbReference>
<dbReference type="InterPro" id="IPR050834">
    <property type="entry name" value="Glycosyltransf_2"/>
</dbReference>
<dbReference type="AlphaFoldDB" id="A0A6J7ANM1"/>
<proteinExistence type="predicted"/>
<gene>
    <name evidence="2" type="ORF">UFOPK3204_01528</name>
</gene>
<dbReference type="SUPFAM" id="SSF53448">
    <property type="entry name" value="Nucleotide-diphospho-sugar transferases"/>
    <property type="match status" value="1"/>
</dbReference>
<dbReference type="Pfam" id="PF00535">
    <property type="entry name" value="Glycos_transf_2"/>
    <property type="match status" value="1"/>
</dbReference>
<dbReference type="EMBL" id="CAFABK010000096">
    <property type="protein sequence ID" value="CAB4834542.1"/>
    <property type="molecule type" value="Genomic_DNA"/>
</dbReference>
<feature type="domain" description="Glycosyltransferase 2-like" evidence="1">
    <location>
        <begin position="6"/>
        <end position="125"/>
    </location>
</feature>
<dbReference type="InterPro" id="IPR029044">
    <property type="entry name" value="Nucleotide-diphossugar_trans"/>
</dbReference>
<evidence type="ECO:0000313" key="2">
    <source>
        <dbReference type="EMBL" id="CAB4834542.1"/>
    </source>
</evidence>
<dbReference type="InterPro" id="IPR001173">
    <property type="entry name" value="Glyco_trans_2-like"/>
</dbReference>